<dbReference type="EnsemblMetazoa" id="XM_038194926.1">
    <property type="protein sequence ID" value="XP_038050854.1"/>
    <property type="gene ID" value="LOC119724006"/>
</dbReference>
<dbReference type="PANTHER" id="PTHR46137">
    <property type="entry name" value="OS05G0310600 PROTEIN"/>
    <property type="match status" value="1"/>
</dbReference>
<accession>A0A913ZHI1</accession>
<keyword evidence="1" id="KW-0472">Membrane</keyword>
<keyword evidence="4" id="KW-1185">Reference proteome</keyword>
<sequence length="533" mass="59391">MELPWVNTNFKPCAYHNKATFEGQPYYHGDQLLGVRCAGCGQEWLQERFLFQPNNDNTRHYVNVDNVVLKKQLKMEVESDPAFQVSGSRTMSKNFKFEGDSLKVGDHIAWHRPKGYWHHAIVSEVGNEVKVIQWARDKKARKMERKEDEIDLQNQEGPLFRIDYSDEVTKINPSELVIARARAMLYAPGKYHLLRDNCEAYASYCKTGFAQSCQVVWLTHVLKICASTMMAILSRCFCDASLVVLKECTEQLANLFSEGTVDISIEACQISFDGFYCVGAGVALLIEGIWCVYDLSKIYHKRANGEISRVDFVQRSIQRAVEALVKAGCIGGSVAGSFGGMAIGMLICPGIGTVAGFLIGGIVGGVVGGIFAGAVITPLGPWIARKFASCIGRDDRAVEIGDLQRGDHVVFYGFSLHPRHHAIVVDCDPVKGKVRVVHHTYKNGVVEEVLDFIPPVYRLLYDNDCAAPDEVIERARSKIGDETCKYSLAFNNCKTFARCCKESEESWLDVSFGTLDDSSDDNLCVREIRMSKA</sequence>
<dbReference type="PANTHER" id="PTHR46137:SF3">
    <property type="entry name" value="OS05G0310600 PROTEIN"/>
    <property type="match status" value="1"/>
</dbReference>
<feature type="transmembrane region" description="Helical" evidence="1">
    <location>
        <begin position="324"/>
        <end position="347"/>
    </location>
</feature>
<reference evidence="3" key="1">
    <citation type="submission" date="2022-11" db="UniProtKB">
        <authorList>
            <consortium name="EnsemblMetazoa"/>
        </authorList>
    </citation>
    <scope>IDENTIFICATION</scope>
</reference>
<dbReference type="GeneID" id="119724006"/>
<keyword evidence="1" id="KW-0812">Transmembrane</keyword>
<feature type="transmembrane region" description="Helical" evidence="1">
    <location>
        <begin position="273"/>
        <end position="293"/>
    </location>
</feature>
<dbReference type="Pfam" id="PF04970">
    <property type="entry name" value="LRAT"/>
    <property type="match status" value="1"/>
</dbReference>
<evidence type="ECO:0000256" key="1">
    <source>
        <dbReference type="SAM" id="Phobius"/>
    </source>
</evidence>
<evidence type="ECO:0000313" key="3">
    <source>
        <dbReference type="EnsemblMetazoa" id="XP_038050854.1"/>
    </source>
</evidence>
<dbReference type="OMA" id="RYNIASH"/>
<dbReference type="OrthoDB" id="421951at2759"/>
<feature type="transmembrane region" description="Helical" evidence="1">
    <location>
        <begin position="353"/>
        <end position="376"/>
    </location>
</feature>
<keyword evidence="1" id="KW-1133">Transmembrane helix</keyword>
<dbReference type="Gene3D" id="3.90.1720.10">
    <property type="entry name" value="endopeptidase domain like (from Nostoc punctiforme)"/>
    <property type="match status" value="2"/>
</dbReference>
<dbReference type="RefSeq" id="XP_038050854.1">
    <property type="nucleotide sequence ID" value="XM_038194926.1"/>
</dbReference>
<name>A0A913ZHI1_PATMI</name>
<protein>
    <recommendedName>
        <fullName evidence="2">LRAT domain-containing protein</fullName>
    </recommendedName>
</protein>
<dbReference type="PROSITE" id="PS51934">
    <property type="entry name" value="LRAT"/>
    <property type="match status" value="1"/>
</dbReference>
<dbReference type="InterPro" id="IPR007053">
    <property type="entry name" value="LRAT_dom"/>
</dbReference>
<evidence type="ECO:0000259" key="2">
    <source>
        <dbReference type="PROSITE" id="PS51934"/>
    </source>
</evidence>
<dbReference type="Proteomes" id="UP000887568">
    <property type="component" value="Unplaced"/>
</dbReference>
<feature type="domain" description="LRAT" evidence="2">
    <location>
        <begin position="108"/>
        <end position="214"/>
    </location>
</feature>
<proteinExistence type="predicted"/>
<evidence type="ECO:0000313" key="4">
    <source>
        <dbReference type="Proteomes" id="UP000887568"/>
    </source>
</evidence>
<organism evidence="3 4">
    <name type="scientific">Patiria miniata</name>
    <name type="common">Bat star</name>
    <name type="synonym">Asterina miniata</name>
    <dbReference type="NCBI Taxonomy" id="46514"/>
    <lineage>
        <taxon>Eukaryota</taxon>
        <taxon>Metazoa</taxon>
        <taxon>Echinodermata</taxon>
        <taxon>Eleutherozoa</taxon>
        <taxon>Asterozoa</taxon>
        <taxon>Asteroidea</taxon>
        <taxon>Valvatacea</taxon>
        <taxon>Valvatida</taxon>
        <taxon>Asterinidae</taxon>
        <taxon>Patiria</taxon>
    </lineage>
</organism>
<dbReference type="AlphaFoldDB" id="A0A913ZHI1"/>